<dbReference type="PANTHER" id="PTHR34351">
    <property type="entry name" value="SLR1927 PROTEIN-RELATED"/>
    <property type="match status" value="1"/>
</dbReference>
<dbReference type="Proteomes" id="UP000823882">
    <property type="component" value="Unassembled WGS sequence"/>
</dbReference>
<comment type="caution">
    <text evidence="2">The sequence shown here is derived from an EMBL/GenBank/DDBJ whole genome shotgun (WGS) entry which is preliminary data.</text>
</comment>
<reference evidence="2" key="2">
    <citation type="submission" date="2021-04" db="EMBL/GenBank/DDBJ databases">
        <authorList>
            <person name="Gilroy R."/>
        </authorList>
    </citation>
    <scope>NUCLEOTIDE SEQUENCE</scope>
    <source>
        <strain evidence="2">CHK186-1790</strain>
    </source>
</reference>
<sequence>MARRRALYGAALLAALLFQIFDVGYLAHFLLGAVLVLPLVSLLLTLPLLGCRVEVLASPAAVERGEPAAFRAALRGRCWLPVSRAVLRLELKNALTGEEERRRVVLSGLLGGEGLACPLEAPTGRCGRLTCQVRRVRLLDGLGLFALPLRAAPPAAMLVLPRTEPFPLPERWTEGDHGGPLLPRPGGGPGEDYDLRGYRPGDPLRSVHWKLSSKRDELVVRETLEPRRRELVVSFPHFGPAEEVERTLDRLNSCCRALLEAGRPHRVRWAHPETGAVRDFRVEDPRGLERCLEAVLSDPAPETGQDLPVTSAAGEQRVRLGPEGEVVP</sequence>
<dbReference type="AlphaFoldDB" id="A0A9D2NXF3"/>
<protein>
    <submittedName>
        <fullName evidence="2">DUF58 domain-containing protein</fullName>
    </submittedName>
</protein>
<dbReference type="EMBL" id="DWWJ01000026">
    <property type="protein sequence ID" value="HJC40217.1"/>
    <property type="molecule type" value="Genomic_DNA"/>
</dbReference>
<accession>A0A9D2NXF3</accession>
<organism evidence="2 3">
    <name type="scientific">Candidatus Intestinimonas pullistercoris</name>
    <dbReference type="NCBI Taxonomy" id="2838623"/>
    <lineage>
        <taxon>Bacteria</taxon>
        <taxon>Bacillati</taxon>
        <taxon>Bacillota</taxon>
        <taxon>Clostridia</taxon>
        <taxon>Eubacteriales</taxon>
        <taxon>Intestinimonas</taxon>
    </lineage>
</organism>
<proteinExistence type="predicted"/>
<evidence type="ECO:0000313" key="2">
    <source>
        <dbReference type="EMBL" id="HJC40217.1"/>
    </source>
</evidence>
<reference evidence="2" key="1">
    <citation type="journal article" date="2021" name="PeerJ">
        <title>Extensive microbial diversity within the chicken gut microbiome revealed by metagenomics and culture.</title>
        <authorList>
            <person name="Gilroy R."/>
            <person name="Ravi A."/>
            <person name="Getino M."/>
            <person name="Pursley I."/>
            <person name="Horton D.L."/>
            <person name="Alikhan N.F."/>
            <person name="Baker D."/>
            <person name="Gharbi K."/>
            <person name="Hall N."/>
            <person name="Watson M."/>
            <person name="Adriaenssens E.M."/>
            <person name="Foster-Nyarko E."/>
            <person name="Jarju S."/>
            <person name="Secka A."/>
            <person name="Antonio M."/>
            <person name="Oren A."/>
            <person name="Chaudhuri R.R."/>
            <person name="La Ragione R."/>
            <person name="Hildebrand F."/>
            <person name="Pallen M.J."/>
        </authorList>
    </citation>
    <scope>NUCLEOTIDE SEQUENCE</scope>
    <source>
        <strain evidence="2">CHK186-1790</strain>
    </source>
</reference>
<feature type="region of interest" description="Disordered" evidence="1">
    <location>
        <begin position="297"/>
        <end position="328"/>
    </location>
</feature>
<evidence type="ECO:0000256" key="1">
    <source>
        <dbReference type="SAM" id="MobiDB-lite"/>
    </source>
</evidence>
<gene>
    <name evidence="2" type="ORF">H9701_01505</name>
</gene>
<name>A0A9D2NXF3_9FIRM</name>
<evidence type="ECO:0000313" key="3">
    <source>
        <dbReference type="Proteomes" id="UP000823882"/>
    </source>
</evidence>
<dbReference type="PANTHER" id="PTHR34351:SF1">
    <property type="entry name" value="SLR1927 PROTEIN"/>
    <property type="match status" value="1"/>
</dbReference>